<dbReference type="OrthoDB" id="3219317at2"/>
<gene>
    <name evidence="2" type="ORF">E7Y31_11640</name>
</gene>
<dbReference type="RefSeq" id="WP_136448177.1">
    <property type="nucleotide sequence ID" value="NZ_SSXH01000249.1"/>
</dbReference>
<evidence type="ECO:0000313" key="2">
    <source>
        <dbReference type="EMBL" id="THJ74406.1"/>
    </source>
</evidence>
<keyword evidence="3" id="KW-1185">Reference proteome</keyword>
<reference evidence="2 3" key="1">
    <citation type="submission" date="2019-04" db="EMBL/GenBank/DDBJ databases">
        <title>Draft genome sequences for three unisolated Alnus-infective Frankia Sp+ strains, AgTrS, AiOr and AvVan, the first sequenced Frankia strains able to sporulate in-planta.</title>
        <authorList>
            <person name="Bethencourt L."/>
            <person name="Vautrin F."/>
            <person name="Taib N."/>
            <person name="Dubost A."/>
            <person name="Castro-Garcia L."/>
            <person name="Imbaud O."/>
            <person name="Abrouk D."/>
            <person name="Fournier P."/>
            <person name="Briolay J."/>
            <person name="Nguyen A."/>
            <person name="Normand P."/>
            <person name="Fernandez M.P."/>
            <person name="Brochier-Armanet C."/>
            <person name="Herrera-Belaroussi A."/>
        </authorList>
    </citation>
    <scope>NUCLEOTIDE SEQUENCE [LARGE SCALE GENOMIC DNA]</scope>
    <source>
        <strain evidence="2 3">AvVan</strain>
    </source>
</reference>
<protein>
    <submittedName>
        <fullName evidence="2">Uncharacterized protein</fullName>
    </submittedName>
</protein>
<accession>A0A4S5EQ57</accession>
<evidence type="ECO:0000256" key="1">
    <source>
        <dbReference type="SAM" id="MobiDB-lite"/>
    </source>
</evidence>
<evidence type="ECO:0000313" key="3">
    <source>
        <dbReference type="Proteomes" id="UP000305282"/>
    </source>
</evidence>
<comment type="caution">
    <text evidence="2">The sequence shown here is derived from an EMBL/GenBank/DDBJ whole genome shotgun (WGS) entry which is preliminary data.</text>
</comment>
<organism evidence="2 3">
    <name type="scientific">Candidatus Frankia alpina</name>
    <dbReference type="NCBI Taxonomy" id="2699483"/>
    <lineage>
        <taxon>Bacteria</taxon>
        <taxon>Bacillati</taxon>
        <taxon>Actinomycetota</taxon>
        <taxon>Actinomycetes</taxon>
        <taxon>Frankiales</taxon>
        <taxon>Frankiaceae</taxon>
        <taxon>Frankia</taxon>
    </lineage>
</organism>
<feature type="region of interest" description="Disordered" evidence="1">
    <location>
        <begin position="166"/>
        <end position="185"/>
    </location>
</feature>
<dbReference type="Proteomes" id="UP000305282">
    <property type="component" value="Unassembled WGS sequence"/>
</dbReference>
<dbReference type="AlphaFoldDB" id="A0A4S5EQ57"/>
<feature type="region of interest" description="Disordered" evidence="1">
    <location>
        <begin position="192"/>
        <end position="212"/>
    </location>
</feature>
<dbReference type="EMBL" id="SSXH01000249">
    <property type="protein sequence ID" value="THJ74406.1"/>
    <property type="molecule type" value="Genomic_DNA"/>
</dbReference>
<name>A0A4S5EQ57_9ACTN</name>
<sequence length="431" mass="45285">MSTSTITAAPAGTAPALAPWQTRAVWEDTVCASMPTAAGVAVVLRLARYMTWRERRPGWNGDPGLAQLAADLHLGEKQVSRYLADAERRGLIVTTRRHAPRSRTPHTAYAAVMPAQGALFDTPASPSPAEDQAAPTAETESDYQTPVSGNEPAADLDQQTLVSGKELDHQTSMSGDLDPHLYPFLKGSSSSADTVQISLPPTPVGGGGEPPDDTVRVVGALARMVRGGPATELAIRSRVVELLAVGYAPGEITRHTEARTAAGRTRGTIANPAGLLRHVLADIPPSLAAQTAERDIARQREAADRRQTAAATDDTAARNMTITDMLGPDLHARIVTAAIAANPAHQRSRHSSALVRSLIANVYADHQHDLDAIRRYAEALPPVGSGADDAATQTAPYATQSISPTPTHTDSTVRPSADELAAAITARIGAA</sequence>
<feature type="region of interest" description="Disordered" evidence="1">
    <location>
        <begin position="119"/>
        <end position="157"/>
    </location>
</feature>
<proteinExistence type="predicted"/>